<name>A0A5B7E9J2_PORTR</name>
<organism evidence="1 2">
    <name type="scientific">Portunus trituberculatus</name>
    <name type="common">Swimming crab</name>
    <name type="synonym">Neptunus trituberculatus</name>
    <dbReference type="NCBI Taxonomy" id="210409"/>
    <lineage>
        <taxon>Eukaryota</taxon>
        <taxon>Metazoa</taxon>
        <taxon>Ecdysozoa</taxon>
        <taxon>Arthropoda</taxon>
        <taxon>Crustacea</taxon>
        <taxon>Multicrustacea</taxon>
        <taxon>Malacostraca</taxon>
        <taxon>Eumalacostraca</taxon>
        <taxon>Eucarida</taxon>
        <taxon>Decapoda</taxon>
        <taxon>Pleocyemata</taxon>
        <taxon>Brachyura</taxon>
        <taxon>Eubrachyura</taxon>
        <taxon>Portunoidea</taxon>
        <taxon>Portunidae</taxon>
        <taxon>Portuninae</taxon>
        <taxon>Portunus</taxon>
    </lineage>
</organism>
<accession>A0A5B7E9J2</accession>
<gene>
    <name evidence="1" type="ORF">E2C01_023118</name>
</gene>
<protein>
    <submittedName>
        <fullName evidence="1">Uncharacterized protein</fullName>
    </submittedName>
</protein>
<dbReference type="EMBL" id="VSRR010002150">
    <property type="protein sequence ID" value="MPC29866.1"/>
    <property type="molecule type" value="Genomic_DNA"/>
</dbReference>
<comment type="caution">
    <text evidence="1">The sequence shown here is derived from an EMBL/GenBank/DDBJ whole genome shotgun (WGS) entry which is preliminary data.</text>
</comment>
<proteinExistence type="predicted"/>
<dbReference type="Proteomes" id="UP000324222">
    <property type="component" value="Unassembled WGS sequence"/>
</dbReference>
<evidence type="ECO:0000313" key="2">
    <source>
        <dbReference type="Proteomes" id="UP000324222"/>
    </source>
</evidence>
<evidence type="ECO:0000313" key="1">
    <source>
        <dbReference type="EMBL" id="MPC29866.1"/>
    </source>
</evidence>
<sequence length="205" mass="22705">MVEERTPLLALNTHRHQLSFVCFIPSPDLFAFAFFMIISGELPSREARDLPVLAATSSSNSSGSPDSLASFLVCKAKVKELPQNLIHCFIFPKNTIVIKEDLIVDNLSWIVIWDLGAPTCSNAFRPIHQHHGNDRNVPLRLNALVVIIVALQESLIMDVEDGSTFQICDIQVKILPATWSKLPFFGAVCTAVRPSTKKKPLALTQ</sequence>
<keyword evidence="2" id="KW-1185">Reference proteome</keyword>
<reference evidence="1 2" key="1">
    <citation type="submission" date="2019-05" db="EMBL/GenBank/DDBJ databases">
        <title>Another draft genome of Portunus trituberculatus and its Hox gene families provides insights of decapod evolution.</title>
        <authorList>
            <person name="Jeong J.-H."/>
            <person name="Song I."/>
            <person name="Kim S."/>
            <person name="Choi T."/>
            <person name="Kim D."/>
            <person name="Ryu S."/>
            <person name="Kim W."/>
        </authorList>
    </citation>
    <scope>NUCLEOTIDE SEQUENCE [LARGE SCALE GENOMIC DNA]</scope>
    <source>
        <tissue evidence="1">Muscle</tissue>
    </source>
</reference>
<dbReference type="AlphaFoldDB" id="A0A5B7E9J2"/>